<evidence type="ECO:0000259" key="2">
    <source>
        <dbReference type="PROSITE" id="PS50110"/>
    </source>
</evidence>
<dbReference type="EMBL" id="JAAJBV010000005">
    <property type="protein sequence ID" value="NHM04661.1"/>
    <property type="molecule type" value="Genomic_DNA"/>
</dbReference>
<evidence type="ECO:0000256" key="1">
    <source>
        <dbReference type="PROSITE-ProRule" id="PRU00169"/>
    </source>
</evidence>
<comment type="caution">
    <text evidence="3">The sequence shown here is derived from an EMBL/GenBank/DDBJ whole genome shotgun (WGS) entry which is preliminary data.</text>
</comment>
<keyword evidence="4" id="KW-1185">Reference proteome</keyword>
<dbReference type="PANTHER" id="PTHR44520">
    <property type="entry name" value="RESPONSE REGULATOR RCP1-RELATED"/>
    <property type="match status" value="1"/>
</dbReference>
<evidence type="ECO:0000313" key="4">
    <source>
        <dbReference type="Proteomes" id="UP000761423"/>
    </source>
</evidence>
<dbReference type="Pfam" id="PF00072">
    <property type="entry name" value="Response_reg"/>
    <property type="match status" value="1"/>
</dbReference>
<gene>
    <name evidence="3" type="ORF">G4L40_08080</name>
</gene>
<keyword evidence="1" id="KW-0597">Phosphoprotein</keyword>
<feature type="domain" description="Response regulatory" evidence="2">
    <location>
        <begin position="6"/>
        <end position="134"/>
    </location>
</feature>
<dbReference type="PANTHER" id="PTHR44520:SF2">
    <property type="entry name" value="RESPONSE REGULATOR RCP1"/>
    <property type="match status" value="1"/>
</dbReference>
<accession>A0ABX0IDQ7</accession>
<sequence length="134" mass="15385">MKQIEILALVDDDDTFVFITQRIIEQTNHVKEIKVFNNGLDALNYLKNNLNNDYQLPEVIFLDLSMPIMDGWQFLDEFTSLSLKTDKTEKILIYICSSSISPHDITKAKEISSVTDFIIKPVTKDKLAEIVMSL</sequence>
<dbReference type="Gene3D" id="3.40.50.2300">
    <property type="match status" value="1"/>
</dbReference>
<reference evidence="3 4" key="1">
    <citation type="submission" date="2020-02" db="EMBL/GenBank/DDBJ databases">
        <authorList>
            <person name="Chen W.-M."/>
        </authorList>
    </citation>
    <scope>NUCLEOTIDE SEQUENCE [LARGE SCALE GENOMIC DNA]</scope>
    <source>
        <strain evidence="3 4">TWA-26</strain>
    </source>
</reference>
<dbReference type="InterPro" id="IPR001789">
    <property type="entry name" value="Sig_transdc_resp-reg_receiver"/>
</dbReference>
<feature type="modified residue" description="4-aspartylphosphate" evidence="1">
    <location>
        <position position="63"/>
    </location>
</feature>
<dbReference type="SUPFAM" id="SSF52172">
    <property type="entry name" value="CheY-like"/>
    <property type="match status" value="1"/>
</dbReference>
<dbReference type="InterPro" id="IPR052893">
    <property type="entry name" value="TCS_response_regulator"/>
</dbReference>
<protein>
    <submittedName>
        <fullName evidence="3">Response regulator</fullName>
    </submittedName>
</protein>
<name>A0ABX0IDQ7_9FLAO</name>
<organism evidence="3 4">
    <name type="scientific">Flavobacterium celericrescens</name>
    <dbReference type="NCBI Taxonomy" id="2709780"/>
    <lineage>
        <taxon>Bacteria</taxon>
        <taxon>Pseudomonadati</taxon>
        <taxon>Bacteroidota</taxon>
        <taxon>Flavobacteriia</taxon>
        <taxon>Flavobacteriales</taxon>
        <taxon>Flavobacteriaceae</taxon>
        <taxon>Flavobacterium</taxon>
    </lineage>
</organism>
<dbReference type="RefSeq" id="WP_166236702.1">
    <property type="nucleotide sequence ID" value="NZ_JAAJBV010000005.1"/>
</dbReference>
<evidence type="ECO:0000313" key="3">
    <source>
        <dbReference type="EMBL" id="NHM04661.1"/>
    </source>
</evidence>
<dbReference type="InterPro" id="IPR011006">
    <property type="entry name" value="CheY-like_superfamily"/>
</dbReference>
<dbReference type="Proteomes" id="UP000761423">
    <property type="component" value="Unassembled WGS sequence"/>
</dbReference>
<proteinExistence type="predicted"/>
<dbReference type="SMART" id="SM00448">
    <property type="entry name" value="REC"/>
    <property type="match status" value="1"/>
</dbReference>
<dbReference type="PROSITE" id="PS50110">
    <property type="entry name" value="RESPONSE_REGULATORY"/>
    <property type="match status" value="1"/>
</dbReference>